<evidence type="ECO:0000313" key="2">
    <source>
        <dbReference type="Proteomes" id="UP000030993"/>
    </source>
</evidence>
<dbReference type="Proteomes" id="UP000030993">
    <property type="component" value="Unassembled WGS sequence"/>
</dbReference>
<dbReference type="InterPro" id="IPR014825">
    <property type="entry name" value="DNA_alkylation"/>
</dbReference>
<reference evidence="1 2" key="1">
    <citation type="journal article" date="2013" name="PLoS ONE">
        <title>Identification and characterization of three novel lipases belonging to families II and V from Anaerovibrio lipolyticus 5ST.</title>
        <authorList>
            <person name="Prive F."/>
            <person name="Kaderbhai N.N."/>
            <person name="Girdwood S."/>
            <person name="Worgan H.J."/>
            <person name="Pinloche E."/>
            <person name="Scollan N.D."/>
            <person name="Huws S.A."/>
            <person name="Newbold C.J."/>
        </authorList>
    </citation>
    <scope>NUCLEOTIDE SEQUENCE [LARGE SCALE GENOMIC DNA]</scope>
    <source>
        <strain evidence="1 2">5S</strain>
    </source>
</reference>
<evidence type="ECO:0000313" key="1">
    <source>
        <dbReference type="EMBL" id="KHM52685.1"/>
    </source>
</evidence>
<sequence length="226" mass="26864">MNIQERLFSLQDLKYRDFHAKLVPGIDKERIIGVRVPDLRKLAKEIPSEEAREFMGELPHKYIEENNLHGFLISNMKDFDAVIRELEAFLPYVDNWATCDLISPKIFKKNLNELLPYIDKWLNSPETYTIRFGIEMLMSFYLDDAFKPDYLAKVSKIHSEEYYVRMMVAWYFATALAKQYEATVGYIEEHSLEDWTHRKTIQKAVESRRLTAEQKEYLRSFSKSKK</sequence>
<name>A0A0B2JWJ2_9FIRM</name>
<dbReference type="Gene3D" id="1.25.10.90">
    <property type="match status" value="1"/>
</dbReference>
<dbReference type="RefSeq" id="WP_039206360.1">
    <property type="nucleotide sequence ID" value="NZ_JSCE01000065.1"/>
</dbReference>
<dbReference type="STRING" id="82374.NZ47_03195"/>
<organism evidence="1 2">
    <name type="scientific">Anaerovibrio lipolyticus</name>
    <dbReference type="NCBI Taxonomy" id="82374"/>
    <lineage>
        <taxon>Bacteria</taxon>
        <taxon>Bacillati</taxon>
        <taxon>Bacillota</taxon>
        <taxon>Negativicutes</taxon>
        <taxon>Selenomonadales</taxon>
        <taxon>Selenomonadaceae</taxon>
        <taxon>Anaerovibrio</taxon>
    </lineage>
</organism>
<dbReference type="SUPFAM" id="SSF48371">
    <property type="entry name" value="ARM repeat"/>
    <property type="match status" value="1"/>
</dbReference>
<dbReference type="InterPro" id="IPR016024">
    <property type="entry name" value="ARM-type_fold"/>
</dbReference>
<dbReference type="PANTHER" id="PTHR34070:SF1">
    <property type="entry name" value="DNA ALKYLATION REPAIR PROTEIN"/>
    <property type="match status" value="1"/>
</dbReference>
<proteinExistence type="predicted"/>
<dbReference type="Pfam" id="PF08713">
    <property type="entry name" value="DNA_alkylation"/>
    <property type="match status" value="1"/>
</dbReference>
<dbReference type="AlphaFoldDB" id="A0A0B2JWJ2"/>
<dbReference type="CDD" id="cd06561">
    <property type="entry name" value="AlkD_like"/>
    <property type="match status" value="1"/>
</dbReference>
<dbReference type="eggNOG" id="COG4912">
    <property type="taxonomic scope" value="Bacteria"/>
</dbReference>
<keyword evidence="2" id="KW-1185">Reference proteome</keyword>
<gene>
    <name evidence="1" type="ORF">NZ47_03195</name>
</gene>
<dbReference type="EMBL" id="JSCE01000065">
    <property type="protein sequence ID" value="KHM52685.1"/>
    <property type="molecule type" value="Genomic_DNA"/>
</dbReference>
<dbReference type="PANTHER" id="PTHR34070">
    <property type="entry name" value="ARMADILLO-TYPE FOLD"/>
    <property type="match status" value="1"/>
</dbReference>
<accession>A0A0B2JWJ2</accession>
<protein>
    <submittedName>
        <fullName evidence="1">DNA alkylation repair protein</fullName>
    </submittedName>
</protein>
<comment type="caution">
    <text evidence="1">The sequence shown here is derived from an EMBL/GenBank/DDBJ whole genome shotgun (WGS) entry which is preliminary data.</text>
</comment>